<evidence type="ECO:0000313" key="2">
    <source>
        <dbReference type="EMBL" id="TMR25917.1"/>
    </source>
</evidence>
<accession>A0A5S4FYN4</accession>
<dbReference type="Proteomes" id="UP000306628">
    <property type="component" value="Unassembled WGS sequence"/>
</dbReference>
<keyword evidence="1" id="KW-1133">Transmembrane helix</keyword>
<evidence type="ECO:0000256" key="1">
    <source>
        <dbReference type="SAM" id="Phobius"/>
    </source>
</evidence>
<gene>
    <name evidence="2" type="ORF">ETD85_44270</name>
</gene>
<dbReference type="RefSeq" id="WP_138695842.1">
    <property type="nucleotide sequence ID" value="NZ_JBHSAZ010000107.1"/>
</dbReference>
<sequence length="135" mass="14040">MSTTQKVGLVISVAAMIAIIGFVLAGKAQPGPAALIAQDNAREAEVLGAARAVARELDGRETSVTMAEVEAALLRQPGGGAMQLGGSLDSMDFSDNIHTYEIRDADGAHPACLSVQSIFDRFEYTTKAWAEGGAC</sequence>
<dbReference type="AlphaFoldDB" id="A0A5S4FYN4"/>
<keyword evidence="3" id="KW-1185">Reference proteome</keyword>
<reference evidence="2 3" key="1">
    <citation type="submission" date="2019-05" db="EMBL/GenBank/DDBJ databases">
        <title>Draft genome sequence of Nonomuraea zeae DSM 100528.</title>
        <authorList>
            <person name="Saricaoglu S."/>
            <person name="Isik K."/>
        </authorList>
    </citation>
    <scope>NUCLEOTIDE SEQUENCE [LARGE SCALE GENOMIC DNA]</scope>
    <source>
        <strain evidence="2 3">DSM 100528</strain>
    </source>
</reference>
<dbReference type="EMBL" id="VCKX01000216">
    <property type="protein sequence ID" value="TMR25917.1"/>
    <property type="molecule type" value="Genomic_DNA"/>
</dbReference>
<protein>
    <submittedName>
        <fullName evidence="2">Uncharacterized protein</fullName>
    </submittedName>
</protein>
<feature type="transmembrane region" description="Helical" evidence="1">
    <location>
        <begin position="7"/>
        <end position="26"/>
    </location>
</feature>
<keyword evidence="1" id="KW-0812">Transmembrane</keyword>
<organism evidence="2 3">
    <name type="scientific">Nonomuraea zeae</name>
    <dbReference type="NCBI Taxonomy" id="1642303"/>
    <lineage>
        <taxon>Bacteria</taxon>
        <taxon>Bacillati</taxon>
        <taxon>Actinomycetota</taxon>
        <taxon>Actinomycetes</taxon>
        <taxon>Streptosporangiales</taxon>
        <taxon>Streptosporangiaceae</taxon>
        <taxon>Nonomuraea</taxon>
    </lineage>
</organism>
<keyword evidence="1" id="KW-0472">Membrane</keyword>
<comment type="caution">
    <text evidence="2">The sequence shown here is derived from an EMBL/GenBank/DDBJ whole genome shotgun (WGS) entry which is preliminary data.</text>
</comment>
<name>A0A5S4FYN4_9ACTN</name>
<evidence type="ECO:0000313" key="3">
    <source>
        <dbReference type="Proteomes" id="UP000306628"/>
    </source>
</evidence>
<proteinExistence type="predicted"/>